<dbReference type="GO" id="GO:0009279">
    <property type="term" value="C:cell outer membrane"/>
    <property type="evidence" value="ECO:0007669"/>
    <property type="project" value="UniProtKB-SubCell"/>
</dbReference>
<dbReference type="NCBIfam" id="TIGR04056">
    <property type="entry name" value="OMP_RagA_SusC"/>
    <property type="match status" value="1"/>
</dbReference>
<evidence type="ECO:0000313" key="13">
    <source>
        <dbReference type="EMBL" id="MCP9762741.1"/>
    </source>
</evidence>
<dbReference type="Pfam" id="PF07715">
    <property type="entry name" value="Plug"/>
    <property type="match status" value="1"/>
</dbReference>
<evidence type="ECO:0000256" key="2">
    <source>
        <dbReference type="ARBA" id="ARBA00022448"/>
    </source>
</evidence>
<evidence type="ECO:0000313" key="14">
    <source>
        <dbReference type="Proteomes" id="UP001204144"/>
    </source>
</evidence>
<comment type="similarity">
    <text evidence="8 9">Belongs to the TonB-dependent receptor family.</text>
</comment>
<dbReference type="InterPro" id="IPR000531">
    <property type="entry name" value="Beta-barrel_TonB"/>
</dbReference>
<dbReference type="Pfam" id="PF00593">
    <property type="entry name" value="TonB_dep_Rec_b-barrel"/>
    <property type="match status" value="1"/>
</dbReference>
<gene>
    <name evidence="13" type="ORF">EGI31_07210</name>
</gene>
<evidence type="ECO:0000256" key="3">
    <source>
        <dbReference type="ARBA" id="ARBA00022452"/>
    </source>
</evidence>
<dbReference type="Proteomes" id="UP001204144">
    <property type="component" value="Unassembled WGS sequence"/>
</dbReference>
<dbReference type="InterPro" id="IPR008969">
    <property type="entry name" value="CarboxyPept-like_regulatory"/>
</dbReference>
<evidence type="ECO:0000256" key="5">
    <source>
        <dbReference type="ARBA" id="ARBA00023077"/>
    </source>
</evidence>
<evidence type="ECO:0000256" key="7">
    <source>
        <dbReference type="ARBA" id="ARBA00023237"/>
    </source>
</evidence>
<dbReference type="Gene3D" id="2.40.170.20">
    <property type="entry name" value="TonB-dependent receptor, beta-barrel domain"/>
    <property type="match status" value="1"/>
</dbReference>
<dbReference type="InterPro" id="IPR012910">
    <property type="entry name" value="Plug_dom"/>
</dbReference>
<evidence type="ECO:0000259" key="11">
    <source>
        <dbReference type="Pfam" id="PF00593"/>
    </source>
</evidence>
<dbReference type="AlphaFoldDB" id="A0AAE3KU12"/>
<reference evidence="13 14" key="1">
    <citation type="submission" date="2018-11" db="EMBL/GenBank/DDBJ databases">
        <title>Novel bacteria species description.</title>
        <authorList>
            <person name="Han J.-H."/>
        </authorList>
    </citation>
    <scope>NUCLEOTIDE SEQUENCE [LARGE SCALE GENOMIC DNA]</scope>
    <source>
        <strain evidence="13 14">KCTC23259</strain>
    </source>
</reference>
<protein>
    <submittedName>
        <fullName evidence="13">SusC/RagA family TonB-linked outer membrane protein</fullName>
    </submittedName>
</protein>
<evidence type="ECO:0000256" key="8">
    <source>
        <dbReference type="PROSITE-ProRule" id="PRU01360"/>
    </source>
</evidence>
<feature type="chain" id="PRO_5041937706" evidence="10">
    <location>
        <begin position="21"/>
        <end position="1082"/>
    </location>
</feature>
<accession>A0AAE3KU12</accession>
<sequence length="1082" mass="116405">MRKNLLLALVLFCSSMVAFAQSKISGKVTSADDGSGIPGVTVQIKGTSKGTQTDLNGGYEIEAAAGQTLVYSFVGMVSQEVAVGTKSIINVVLASDAKALSEVVVTAQGIVREKKAIGYAVTTVASDLINNRPEADVSRILQGKAPGVNITSTGGMSGTGTNITIRGYSSATGSNQPLFVVDGVPFNSGTNGQSGFTGGGQTTSSRMLDIDPNNIESVSVLKGLSATVLYGDQGRNGVILITTKTGGGKRKNAEVSLNQSYFQNTIASLPKYQNNYGGGFQQLTPPSWFFSNWGANFADQPTTKHPIGLSGVAKIRNAFPQYAIDPTKPWGNGAADLLNNVVDIPNVAQDNIGKTFFRKGNVFNTSVAISGSSDKSGYNASVGYQDEEGFTPGNTLKKLNLALGLNSQITKKFSVRSSFTFANTDMKSPPLNAGYGSGPDGGIQSIFANVMYTPRNVDLAGWPYENPVDRSSVYYRGGNDITNPLWLAKYHSDLSKVDRFFTSSSLNYDINNDFSVTYRLGFDTYSENQERQYNKGATGGNVNIINGYYSSINIKNSIWNHDLILNYNKQISDKINLTALLGANNRFDSYEQFGLASTGQLTFGLFKHSNFTTTSSRNPLPGGAYGGSLNWEEKQRRIGTYANVVLDYSNYLFLNLSARNDWTSTVESANRRILYPGASISFIPTSAFDISSKVLNDLKIRASYGTSAGFPSPYNTRNTLSQNARGWANAAGTLTSTQAISNALGNPNLKPELHKEFEFGVESVMFSNRLKFDVSVYEKNTQNLITNAPIDPSTGYTSTFINIGRIRTRGAEIAATVTPVKTASGLTWDVTANYGKYKTIVMELGGGIEQVVIAGFTNLGNFAIPGEPFNLIKGSGIARNANGEKIVLPNGQYKATSELATLGDPNPAFTSSLINSLSYKGFNLSFMFEYRHKGVILSNTVKGVLARGLSKDTDQLDRDLSLILPGVQEDGSKNTVQVTAANYFFDNYFFTDEAVTFDGSTARLREASLSYALPSKVLGKSPFKKASITLTGSNLWFRALNMPKYVNFDTDVLSLGVGNGLGFDYLTGPSARRLGGTLSLTF</sequence>
<organism evidence="13 14">
    <name type="scientific">Lacihabitans soyangensis</name>
    <dbReference type="NCBI Taxonomy" id="869394"/>
    <lineage>
        <taxon>Bacteria</taxon>
        <taxon>Pseudomonadati</taxon>
        <taxon>Bacteroidota</taxon>
        <taxon>Cytophagia</taxon>
        <taxon>Cytophagales</taxon>
        <taxon>Leadbetterellaceae</taxon>
        <taxon>Lacihabitans</taxon>
    </lineage>
</organism>
<dbReference type="EMBL" id="RJUF01000014">
    <property type="protein sequence ID" value="MCP9762741.1"/>
    <property type="molecule type" value="Genomic_DNA"/>
</dbReference>
<proteinExistence type="inferred from homology"/>
<dbReference type="RefSeq" id="WP_255036514.1">
    <property type="nucleotide sequence ID" value="NZ_RJUF01000014.1"/>
</dbReference>
<dbReference type="Pfam" id="PF13715">
    <property type="entry name" value="CarbopepD_reg_2"/>
    <property type="match status" value="1"/>
</dbReference>
<evidence type="ECO:0000256" key="10">
    <source>
        <dbReference type="SAM" id="SignalP"/>
    </source>
</evidence>
<feature type="domain" description="TonB-dependent receptor plug" evidence="12">
    <location>
        <begin position="114"/>
        <end position="238"/>
    </location>
</feature>
<dbReference type="Gene3D" id="2.60.40.1120">
    <property type="entry name" value="Carboxypeptidase-like, regulatory domain"/>
    <property type="match status" value="1"/>
</dbReference>
<dbReference type="InterPro" id="IPR039426">
    <property type="entry name" value="TonB-dep_rcpt-like"/>
</dbReference>
<comment type="caution">
    <text evidence="13">The sequence shown here is derived from an EMBL/GenBank/DDBJ whole genome shotgun (WGS) entry which is preliminary data.</text>
</comment>
<evidence type="ECO:0000259" key="12">
    <source>
        <dbReference type="Pfam" id="PF07715"/>
    </source>
</evidence>
<keyword evidence="6 8" id="KW-0472">Membrane</keyword>
<keyword evidence="5 9" id="KW-0798">TonB box</keyword>
<evidence type="ECO:0000256" key="1">
    <source>
        <dbReference type="ARBA" id="ARBA00004571"/>
    </source>
</evidence>
<feature type="domain" description="TonB-dependent receptor-like beta-barrel" evidence="11">
    <location>
        <begin position="455"/>
        <end position="838"/>
    </location>
</feature>
<keyword evidence="4 8" id="KW-0812">Transmembrane</keyword>
<dbReference type="InterPro" id="IPR037066">
    <property type="entry name" value="Plug_dom_sf"/>
</dbReference>
<keyword evidence="14" id="KW-1185">Reference proteome</keyword>
<evidence type="ECO:0000256" key="4">
    <source>
        <dbReference type="ARBA" id="ARBA00022692"/>
    </source>
</evidence>
<keyword evidence="7 8" id="KW-0998">Cell outer membrane</keyword>
<dbReference type="Gene3D" id="2.170.130.10">
    <property type="entry name" value="TonB-dependent receptor, plug domain"/>
    <property type="match status" value="1"/>
</dbReference>
<feature type="signal peptide" evidence="10">
    <location>
        <begin position="1"/>
        <end position="20"/>
    </location>
</feature>
<evidence type="ECO:0000256" key="6">
    <source>
        <dbReference type="ARBA" id="ARBA00023136"/>
    </source>
</evidence>
<keyword evidence="10" id="KW-0732">Signal</keyword>
<dbReference type="InterPro" id="IPR023996">
    <property type="entry name" value="TonB-dep_OMP_SusC/RagA"/>
</dbReference>
<name>A0AAE3KU12_9BACT</name>
<dbReference type="PROSITE" id="PS52016">
    <property type="entry name" value="TONB_DEPENDENT_REC_3"/>
    <property type="match status" value="1"/>
</dbReference>
<dbReference type="InterPro" id="IPR036942">
    <property type="entry name" value="Beta-barrel_TonB_sf"/>
</dbReference>
<comment type="subcellular location">
    <subcellularLocation>
        <location evidence="1 8">Cell outer membrane</location>
        <topology evidence="1 8">Multi-pass membrane protein</topology>
    </subcellularLocation>
</comment>
<evidence type="ECO:0000256" key="9">
    <source>
        <dbReference type="RuleBase" id="RU003357"/>
    </source>
</evidence>
<dbReference type="SUPFAM" id="SSF56935">
    <property type="entry name" value="Porins"/>
    <property type="match status" value="1"/>
</dbReference>
<keyword evidence="3 8" id="KW-1134">Transmembrane beta strand</keyword>
<keyword evidence="2 8" id="KW-0813">Transport</keyword>
<dbReference type="SUPFAM" id="SSF49464">
    <property type="entry name" value="Carboxypeptidase regulatory domain-like"/>
    <property type="match status" value="1"/>
</dbReference>